<evidence type="ECO:0000313" key="3">
    <source>
        <dbReference type="Proteomes" id="UP000029120"/>
    </source>
</evidence>
<keyword evidence="3" id="KW-1185">Reference proteome</keyword>
<name>A0A087HHE9_ARAAL</name>
<dbReference type="EMBL" id="CM002870">
    <property type="protein sequence ID" value="KFK41551.1"/>
    <property type="molecule type" value="Genomic_DNA"/>
</dbReference>
<dbReference type="Proteomes" id="UP000029120">
    <property type="component" value="Chromosome 2"/>
</dbReference>
<dbReference type="AlphaFoldDB" id="A0A087HHE9"/>
<feature type="region of interest" description="Disordered" evidence="1">
    <location>
        <begin position="216"/>
        <end position="241"/>
    </location>
</feature>
<organism evidence="2 3">
    <name type="scientific">Arabis alpina</name>
    <name type="common">Alpine rock-cress</name>
    <dbReference type="NCBI Taxonomy" id="50452"/>
    <lineage>
        <taxon>Eukaryota</taxon>
        <taxon>Viridiplantae</taxon>
        <taxon>Streptophyta</taxon>
        <taxon>Embryophyta</taxon>
        <taxon>Tracheophyta</taxon>
        <taxon>Spermatophyta</taxon>
        <taxon>Magnoliopsida</taxon>
        <taxon>eudicotyledons</taxon>
        <taxon>Gunneridae</taxon>
        <taxon>Pentapetalae</taxon>
        <taxon>rosids</taxon>
        <taxon>malvids</taxon>
        <taxon>Brassicales</taxon>
        <taxon>Brassicaceae</taxon>
        <taxon>Arabideae</taxon>
        <taxon>Arabis</taxon>
    </lineage>
</organism>
<protein>
    <submittedName>
        <fullName evidence="2">Uncharacterized protein</fullName>
    </submittedName>
</protein>
<accession>A0A087HHE9</accession>
<feature type="compositionally biased region" description="Basic and acidic residues" evidence="1">
    <location>
        <begin position="216"/>
        <end position="226"/>
    </location>
</feature>
<evidence type="ECO:0000256" key="1">
    <source>
        <dbReference type="SAM" id="MobiDB-lite"/>
    </source>
</evidence>
<gene>
    <name evidence="2" type="ordered locus">AALP_Aa2g143900</name>
</gene>
<reference evidence="3" key="1">
    <citation type="journal article" date="2015" name="Nat. Plants">
        <title>Genome expansion of Arabis alpina linked with retrotransposition and reduced symmetric DNA methylation.</title>
        <authorList>
            <person name="Willing E.M."/>
            <person name="Rawat V."/>
            <person name="Mandakova T."/>
            <person name="Maumus F."/>
            <person name="James G.V."/>
            <person name="Nordstroem K.J."/>
            <person name="Becker C."/>
            <person name="Warthmann N."/>
            <person name="Chica C."/>
            <person name="Szarzynska B."/>
            <person name="Zytnicki M."/>
            <person name="Albani M.C."/>
            <person name="Kiefer C."/>
            <person name="Bergonzi S."/>
            <person name="Castaings L."/>
            <person name="Mateos J.L."/>
            <person name="Berns M.C."/>
            <person name="Bujdoso N."/>
            <person name="Piofczyk T."/>
            <person name="de Lorenzo L."/>
            <person name="Barrero-Sicilia C."/>
            <person name="Mateos I."/>
            <person name="Piednoel M."/>
            <person name="Hagmann J."/>
            <person name="Chen-Min-Tao R."/>
            <person name="Iglesias-Fernandez R."/>
            <person name="Schuster S.C."/>
            <person name="Alonso-Blanco C."/>
            <person name="Roudier F."/>
            <person name="Carbonero P."/>
            <person name="Paz-Ares J."/>
            <person name="Davis S.J."/>
            <person name="Pecinka A."/>
            <person name="Quesneville H."/>
            <person name="Colot V."/>
            <person name="Lysak M.A."/>
            <person name="Weigel D."/>
            <person name="Coupland G."/>
            <person name="Schneeberger K."/>
        </authorList>
    </citation>
    <scope>NUCLEOTIDE SEQUENCE [LARGE SCALE GENOMIC DNA]</scope>
    <source>
        <strain evidence="3">cv. Pajares</strain>
    </source>
</reference>
<sequence length="255" mass="28498">MAMNLSNMKQKNYIDETAKQAAEDQEMAKILKKFDAFASIFNPSTEDVEDLKEKFIAASLKNKAKKEEDQWGVMHLRISKTQELLMKLHQDHPGPIKTSLLNCNKRIEFDFDDLNIGDLCFLAQKSLVQLLNRTKYCSHNGQSAYFSPHCDSRKVSVDMDEDAGVNANAGAGADVAGVPQMGETTRKFYEMIYKGYMNKDFLVNVDLNETPKMENEDISSVEDKDIQASTSGLATTDGVDDGTRCTINDKSKGIV</sequence>
<dbReference type="Gramene" id="KFK41551">
    <property type="protein sequence ID" value="KFK41551"/>
    <property type="gene ID" value="AALP_AA2G143900"/>
</dbReference>
<proteinExistence type="predicted"/>
<evidence type="ECO:0000313" key="2">
    <source>
        <dbReference type="EMBL" id="KFK41551.1"/>
    </source>
</evidence>